<evidence type="ECO:0000256" key="1">
    <source>
        <dbReference type="ARBA" id="ARBA00007150"/>
    </source>
</evidence>
<comment type="caution">
    <text evidence="9">The sequence shown here is derived from an EMBL/GenBank/DDBJ whole genome shotgun (WGS) entry which is preliminary data.</text>
</comment>
<feature type="transmembrane region" description="Helical" evidence="7">
    <location>
        <begin position="209"/>
        <end position="227"/>
    </location>
</feature>
<evidence type="ECO:0000313" key="9">
    <source>
        <dbReference type="EMBL" id="MFC7601708.1"/>
    </source>
</evidence>
<sequence length="374" mass="40160">MPLASIPSPSQGVWYLFGVVPIRAYALCIVLGVVVAVVIGERRWRARGGEPGTIVDLAVWAVPFGLVGGRLYHVITDWQLYFGPDAPNEPIEALFIWNGGLGIWGAVALGGVGVWLGCRGRGISLTAVADTVAPGIAVAQAIGRWGNYFNQELFGSPTDLPWGLEIDPDRPGTVPGEDTYHPAFLYESIWDLGLALVLIWAGRKFALRHARLFALYVAGYTVGRFWIEGLRVDTAHHILGLRLNQWTSIVLFIGAMAYFWYARNKSDAEQVRPQPDPAVEPVQGETGDADKGEAGAGTEAEPAVTPAASDGEDTADPAHPSDLADPDESDESDESDRVKEDGEPRLVSGALAADDSVDPAHPSDLADQEEKGSR</sequence>
<keyword evidence="5 7" id="KW-1133">Transmembrane helix</keyword>
<feature type="binding site" evidence="7">
    <location>
        <position position="144"/>
    </location>
    <ligand>
        <name>a 1,2-diacyl-sn-glycero-3-phospho-(1'-sn-glycerol)</name>
        <dbReference type="ChEBI" id="CHEBI:64716"/>
    </ligand>
</feature>
<dbReference type="InterPro" id="IPR001640">
    <property type="entry name" value="Lgt"/>
</dbReference>
<keyword evidence="10" id="KW-1185">Reference proteome</keyword>
<keyword evidence="6 7" id="KW-0472">Membrane</keyword>
<dbReference type="NCBIfam" id="TIGR00544">
    <property type="entry name" value="lgt"/>
    <property type="match status" value="1"/>
</dbReference>
<dbReference type="EMBL" id="JBHTEE010000001">
    <property type="protein sequence ID" value="MFC7601708.1"/>
    <property type="molecule type" value="Genomic_DNA"/>
</dbReference>
<dbReference type="EC" id="2.5.1.145" evidence="7"/>
<accession>A0ABW2T086</accession>
<name>A0ABW2T086_9ACTN</name>
<organism evidence="9 10">
    <name type="scientific">Streptosporangium amethystogenes subsp. fukuiense</name>
    <dbReference type="NCBI Taxonomy" id="698418"/>
    <lineage>
        <taxon>Bacteria</taxon>
        <taxon>Bacillati</taxon>
        <taxon>Actinomycetota</taxon>
        <taxon>Actinomycetes</taxon>
        <taxon>Streptosporangiales</taxon>
        <taxon>Streptosporangiaceae</taxon>
        <taxon>Streptosporangium</taxon>
    </lineage>
</organism>
<feature type="transmembrane region" description="Helical" evidence="7">
    <location>
        <begin position="183"/>
        <end position="202"/>
    </location>
</feature>
<dbReference type="PANTHER" id="PTHR30589:SF0">
    <property type="entry name" value="PHOSPHATIDYLGLYCEROL--PROLIPOPROTEIN DIACYLGLYCERYL TRANSFERASE"/>
    <property type="match status" value="1"/>
</dbReference>
<comment type="catalytic activity">
    <reaction evidence="7">
        <text>L-cysteinyl-[prolipoprotein] + a 1,2-diacyl-sn-glycero-3-phospho-(1'-sn-glycerol) = an S-1,2-diacyl-sn-glyceryl-L-cysteinyl-[prolipoprotein] + sn-glycerol 1-phosphate + H(+)</text>
        <dbReference type="Rhea" id="RHEA:56712"/>
        <dbReference type="Rhea" id="RHEA-COMP:14679"/>
        <dbReference type="Rhea" id="RHEA-COMP:14680"/>
        <dbReference type="ChEBI" id="CHEBI:15378"/>
        <dbReference type="ChEBI" id="CHEBI:29950"/>
        <dbReference type="ChEBI" id="CHEBI:57685"/>
        <dbReference type="ChEBI" id="CHEBI:64716"/>
        <dbReference type="ChEBI" id="CHEBI:140658"/>
        <dbReference type="EC" id="2.5.1.145"/>
    </reaction>
</comment>
<proteinExistence type="inferred from homology"/>
<keyword evidence="4 7" id="KW-0812">Transmembrane</keyword>
<comment type="subcellular location">
    <subcellularLocation>
        <location evidence="7">Cell membrane</location>
        <topology evidence="7">Multi-pass membrane protein</topology>
    </subcellularLocation>
</comment>
<gene>
    <name evidence="7 9" type="primary">lgt</name>
    <name evidence="9" type="ORF">ACFQVD_16570</name>
</gene>
<dbReference type="RefSeq" id="WP_343968719.1">
    <property type="nucleotide sequence ID" value="NZ_BAAAGK010000067.1"/>
</dbReference>
<keyword evidence="2 7" id="KW-1003">Cell membrane</keyword>
<evidence type="ECO:0000256" key="4">
    <source>
        <dbReference type="ARBA" id="ARBA00022692"/>
    </source>
</evidence>
<dbReference type="PROSITE" id="PS01311">
    <property type="entry name" value="LGT"/>
    <property type="match status" value="1"/>
</dbReference>
<feature type="transmembrane region" description="Helical" evidence="7">
    <location>
        <begin position="52"/>
        <end position="75"/>
    </location>
</feature>
<comment type="function">
    <text evidence="7">Catalyzes the transfer of the diacylglyceryl group from phosphatidylglycerol to the sulfhydryl group of the N-terminal cysteine of a prolipoprotein, the first step in the formation of mature lipoproteins.</text>
</comment>
<evidence type="ECO:0000256" key="6">
    <source>
        <dbReference type="ARBA" id="ARBA00023136"/>
    </source>
</evidence>
<evidence type="ECO:0000313" key="10">
    <source>
        <dbReference type="Proteomes" id="UP001596514"/>
    </source>
</evidence>
<feature type="compositionally biased region" description="Acidic residues" evidence="8">
    <location>
        <begin position="324"/>
        <end position="334"/>
    </location>
</feature>
<feature type="transmembrane region" description="Helical" evidence="7">
    <location>
        <begin position="123"/>
        <end position="143"/>
    </location>
</feature>
<protein>
    <recommendedName>
        <fullName evidence="7">Phosphatidylglycerol--prolipoprotein diacylglyceryl transferase</fullName>
        <ecNumber evidence="7">2.5.1.145</ecNumber>
    </recommendedName>
</protein>
<feature type="region of interest" description="Disordered" evidence="8">
    <location>
        <begin position="269"/>
        <end position="374"/>
    </location>
</feature>
<feature type="transmembrane region" description="Helical" evidence="7">
    <location>
        <begin position="12"/>
        <end position="40"/>
    </location>
</feature>
<dbReference type="HAMAP" id="MF_01147">
    <property type="entry name" value="Lgt"/>
    <property type="match status" value="1"/>
</dbReference>
<dbReference type="Pfam" id="PF01790">
    <property type="entry name" value="LGT"/>
    <property type="match status" value="1"/>
</dbReference>
<reference evidence="10" key="1">
    <citation type="journal article" date="2019" name="Int. J. Syst. Evol. Microbiol.">
        <title>The Global Catalogue of Microorganisms (GCM) 10K type strain sequencing project: providing services to taxonomists for standard genome sequencing and annotation.</title>
        <authorList>
            <consortium name="The Broad Institute Genomics Platform"/>
            <consortium name="The Broad Institute Genome Sequencing Center for Infectious Disease"/>
            <person name="Wu L."/>
            <person name="Ma J."/>
        </authorList>
    </citation>
    <scope>NUCLEOTIDE SEQUENCE [LARGE SCALE GENOMIC DNA]</scope>
    <source>
        <strain evidence="10">JCM 10083</strain>
    </source>
</reference>
<comment type="pathway">
    <text evidence="7">Protein modification; lipoprotein biosynthesis (diacylglyceryl transfer).</text>
</comment>
<dbReference type="GO" id="GO:0008961">
    <property type="term" value="F:phosphatidylglycerol-prolipoprotein diacylglyceryl transferase activity"/>
    <property type="evidence" value="ECO:0007669"/>
    <property type="project" value="UniProtKB-EC"/>
</dbReference>
<evidence type="ECO:0000256" key="3">
    <source>
        <dbReference type="ARBA" id="ARBA00022679"/>
    </source>
</evidence>
<feature type="transmembrane region" description="Helical" evidence="7">
    <location>
        <begin position="95"/>
        <end position="116"/>
    </location>
</feature>
<evidence type="ECO:0000256" key="2">
    <source>
        <dbReference type="ARBA" id="ARBA00022475"/>
    </source>
</evidence>
<feature type="compositionally biased region" description="Basic and acidic residues" evidence="8">
    <location>
        <begin position="335"/>
        <end position="344"/>
    </location>
</feature>
<evidence type="ECO:0000256" key="5">
    <source>
        <dbReference type="ARBA" id="ARBA00022989"/>
    </source>
</evidence>
<comment type="similarity">
    <text evidence="1 7">Belongs to the Lgt family.</text>
</comment>
<dbReference type="PANTHER" id="PTHR30589">
    <property type="entry name" value="PROLIPOPROTEIN DIACYLGLYCERYL TRANSFERASE"/>
    <property type="match status" value="1"/>
</dbReference>
<dbReference type="Proteomes" id="UP001596514">
    <property type="component" value="Unassembled WGS sequence"/>
</dbReference>
<keyword evidence="3 7" id="KW-0808">Transferase</keyword>
<evidence type="ECO:0000256" key="7">
    <source>
        <dbReference type="HAMAP-Rule" id="MF_01147"/>
    </source>
</evidence>
<evidence type="ECO:0000256" key="8">
    <source>
        <dbReference type="SAM" id="MobiDB-lite"/>
    </source>
</evidence>
<feature type="transmembrane region" description="Helical" evidence="7">
    <location>
        <begin position="243"/>
        <end position="262"/>
    </location>
</feature>